<organism evidence="1 2">
    <name type="scientific">Leptolyngbya boryana NIES-2135</name>
    <dbReference type="NCBI Taxonomy" id="1973484"/>
    <lineage>
        <taxon>Bacteria</taxon>
        <taxon>Bacillati</taxon>
        <taxon>Cyanobacteriota</taxon>
        <taxon>Cyanophyceae</taxon>
        <taxon>Leptolyngbyales</taxon>
        <taxon>Leptolyngbyaceae</taxon>
        <taxon>Leptolyngbya group</taxon>
        <taxon>Leptolyngbya</taxon>
    </lineage>
</organism>
<protein>
    <submittedName>
        <fullName evidence="1">Uncharacterized protein</fullName>
    </submittedName>
</protein>
<name>A0A1Z4JQY6_LEPBY</name>
<accession>A0A1Z4JQY6</accession>
<keyword evidence="1" id="KW-0614">Plasmid</keyword>
<evidence type="ECO:0000313" key="2">
    <source>
        <dbReference type="Proteomes" id="UP000217895"/>
    </source>
</evidence>
<geneLocation type="plasmid" evidence="1">
    <name>plasmid1</name>
</geneLocation>
<proteinExistence type="predicted"/>
<evidence type="ECO:0000313" key="1">
    <source>
        <dbReference type="EMBL" id="BAY59136.1"/>
    </source>
</evidence>
<dbReference type="Proteomes" id="UP000217895">
    <property type="component" value="Plasmid Plasmid1 dna"/>
</dbReference>
<dbReference type="EMBL" id="AP018204">
    <property type="protein sequence ID" value="BAY59136.1"/>
    <property type="molecule type" value="Genomic_DNA"/>
</dbReference>
<reference evidence="1 2" key="1">
    <citation type="submission" date="2017-06" db="EMBL/GenBank/DDBJ databases">
        <title>Genome sequencing of cyanobaciteial culture collection at National Institute for Environmental Studies (NIES).</title>
        <authorList>
            <person name="Hirose Y."/>
            <person name="Shimura Y."/>
            <person name="Fujisawa T."/>
            <person name="Nakamura Y."/>
            <person name="Kawachi M."/>
        </authorList>
    </citation>
    <scope>NUCLEOTIDE SEQUENCE [LARGE SCALE GENOMIC DNA]</scope>
    <source>
        <strain evidence="1 2">NIES-2135</strain>
        <plasmid evidence="2">Plasmid Plasmid1 dna</plasmid>
    </source>
</reference>
<gene>
    <name evidence="1" type="ORF">NIES2135_60130</name>
</gene>
<dbReference type="AlphaFoldDB" id="A0A1Z4JQY6"/>
<keyword evidence="2" id="KW-1185">Reference proteome</keyword>
<sequence length="436" mass="50564">MSEIGEYWTLVRVNPAGGYRAEKSAIAHHYIEQNYAQITESNSLQQLLIRDYQNGSTEAELCLRCFISHCTLEEASSITRQFGDYYQFNQFDVLSYVLDDDGTLNRHYHPLSQKILASYNPAIASLNTWATRLVRQHPDLNQFLKQQGLYLKSDWAILNSTTTKRLERILSDRFYWSIDAIQTAILYLESYHAVYLSDRISEGSQGRCKEPTPEQLKRIADQLQTKLNQPISSTQVLKQLLAIAQCLRQHRLNRYETESIEEKPIQAEQLTVRSTESDPTDEFLYYYRAQFVQCLSAALEIVIRDYTSRLKEQKANQFRIALHLFYCQRITMTQIAEQLDLKRQDNVARLLKLKTLRADVGLHILTRLKQDISAIAQNFTDSERLSQFAETIDEALRDQVDALLEKDAQQSKTPKAYQKDNLFAEQLCALLSRDLH</sequence>